<sequence>MWWGEEAAKGAKIAVWWDMKECPIPEGYDAGRIRPSLEAAFKERGYSGPVSSITAYGDQTQTPVHILQGLLSTGVSVAHTRSESTNYILYRDIVEWRGQNPPPATMMIISNQVGGDLSWDLARLQQRSQYNLFLAYSKAPCVLSVLSTSSRWLWEKLLGDNNNNRIETRSVQYKLSAMILGCCKSCNFDCQSPEKFRKHLSSYKHARQESVYPTYKEVNRVTETWGRNYAAAPEYATAKILVWWNMFDCPIPEGYDARRVRPSLEEAFKKLGYSGPVSITAYGDLNHTPEHLLRGLSSTGVSLAHTILDVTYKRMYSDLLDGQKSNPTPTNIMVISDTDTHQAFSTPLVRLVQKQKHNLFLAYSSRPCKMFVLLPSAEWLWHSLLEVSEKRKHVLQKCTSESESDRGGESSAMLYCKVCCGGQGPDYKSLDYLRTHLSSEEHAQEEYSITAFVQLKTKNRNLSLLAQYDREHRQQWRQVKKSKNIKRIRKAFRTGFLLLYNHLRRLRARKSQSCRRRGSRRRAQKSPTVW</sequence>
<feature type="domain" description="NYN" evidence="2">
    <location>
        <begin position="239"/>
        <end position="363"/>
    </location>
</feature>
<organism evidence="3 4">
    <name type="scientific">Brassica carinata</name>
    <name type="common">Ethiopian mustard</name>
    <name type="synonym">Abyssinian cabbage</name>
    <dbReference type="NCBI Taxonomy" id="52824"/>
    <lineage>
        <taxon>Eukaryota</taxon>
        <taxon>Viridiplantae</taxon>
        <taxon>Streptophyta</taxon>
        <taxon>Embryophyta</taxon>
        <taxon>Tracheophyta</taxon>
        <taxon>Spermatophyta</taxon>
        <taxon>Magnoliopsida</taxon>
        <taxon>eudicotyledons</taxon>
        <taxon>Gunneridae</taxon>
        <taxon>Pentapetalae</taxon>
        <taxon>rosids</taxon>
        <taxon>malvids</taxon>
        <taxon>Brassicales</taxon>
        <taxon>Brassicaceae</taxon>
        <taxon>Brassiceae</taxon>
        <taxon>Brassica</taxon>
    </lineage>
</organism>
<dbReference type="EMBL" id="JAAMPC010001600">
    <property type="protein sequence ID" value="KAG2239406.1"/>
    <property type="molecule type" value="Genomic_DNA"/>
</dbReference>
<dbReference type="AlphaFoldDB" id="A0A8X7TGH4"/>
<dbReference type="GO" id="GO:0005777">
    <property type="term" value="C:peroxisome"/>
    <property type="evidence" value="ECO:0007669"/>
    <property type="project" value="InterPro"/>
</dbReference>
<proteinExistence type="predicted"/>
<keyword evidence="4" id="KW-1185">Reference proteome</keyword>
<evidence type="ECO:0000313" key="4">
    <source>
        <dbReference type="Proteomes" id="UP000886595"/>
    </source>
</evidence>
<accession>A0A8X7TGH4</accession>
<dbReference type="InterPro" id="IPR021139">
    <property type="entry name" value="NYN"/>
</dbReference>
<evidence type="ECO:0000259" key="2">
    <source>
        <dbReference type="Pfam" id="PF01936"/>
    </source>
</evidence>
<protein>
    <recommendedName>
        <fullName evidence="2">NYN domain-containing protein</fullName>
    </recommendedName>
</protein>
<comment type="caution">
    <text evidence="3">The sequence shown here is derived from an EMBL/GenBank/DDBJ whole genome shotgun (WGS) entry which is preliminary data.</text>
</comment>
<feature type="region of interest" description="Disordered" evidence="1">
    <location>
        <begin position="510"/>
        <end position="530"/>
    </location>
</feature>
<name>A0A8X7TGH4_BRACI</name>
<dbReference type="GO" id="GO:0004540">
    <property type="term" value="F:RNA nuclease activity"/>
    <property type="evidence" value="ECO:0007669"/>
    <property type="project" value="InterPro"/>
</dbReference>
<dbReference type="PANTHER" id="PTHR14379">
    <property type="entry name" value="LIMKAIN B LKAP"/>
    <property type="match status" value="1"/>
</dbReference>
<dbReference type="Proteomes" id="UP000886595">
    <property type="component" value="Unassembled WGS sequence"/>
</dbReference>
<dbReference type="Pfam" id="PF01936">
    <property type="entry name" value="NYN"/>
    <property type="match status" value="2"/>
</dbReference>
<dbReference type="CDD" id="cd10910">
    <property type="entry name" value="PIN_limkain_b1_N_like"/>
    <property type="match status" value="2"/>
</dbReference>
<evidence type="ECO:0000256" key="1">
    <source>
        <dbReference type="SAM" id="MobiDB-lite"/>
    </source>
</evidence>
<dbReference type="OrthoDB" id="1042771at2759"/>
<evidence type="ECO:0000313" key="3">
    <source>
        <dbReference type="EMBL" id="KAG2239406.1"/>
    </source>
</evidence>
<gene>
    <name evidence="3" type="ORF">Bca52824_091750</name>
</gene>
<reference evidence="3 4" key="1">
    <citation type="submission" date="2020-02" db="EMBL/GenBank/DDBJ databases">
        <authorList>
            <person name="Ma Q."/>
            <person name="Huang Y."/>
            <person name="Song X."/>
            <person name="Pei D."/>
        </authorList>
    </citation>
    <scope>NUCLEOTIDE SEQUENCE [LARGE SCALE GENOMIC DNA]</scope>
    <source>
        <strain evidence="3">Sxm20200214</strain>
        <tissue evidence="3">Leaf</tissue>
    </source>
</reference>
<feature type="domain" description="NYN" evidence="2">
    <location>
        <begin position="12"/>
        <end position="141"/>
    </location>
</feature>
<feature type="compositionally biased region" description="Basic residues" evidence="1">
    <location>
        <begin position="510"/>
        <end position="524"/>
    </location>
</feature>
<dbReference type="GO" id="GO:0010468">
    <property type="term" value="P:regulation of gene expression"/>
    <property type="evidence" value="ECO:0007669"/>
    <property type="project" value="InterPro"/>
</dbReference>
<dbReference type="PANTHER" id="PTHR14379:SF84">
    <property type="entry name" value="NYN DOMAIN-CONTAINING PROTEIN"/>
    <property type="match status" value="1"/>
</dbReference>
<dbReference type="InterPro" id="IPR024768">
    <property type="entry name" value="Marf1"/>
</dbReference>